<gene>
    <name evidence="2" type="ORF">PGLA1383_LOCUS23858</name>
</gene>
<feature type="region of interest" description="Disordered" evidence="1">
    <location>
        <begin position="146"/>
        <end position="191"/>
    </location>
</feature>
<dbReference type="AlphaFoldDB" id="A0A813EUX6"/>
<comment type="caution">
    <text evidence="2">The sequence shown here is derived from an EMBL/GenBank/DDBJ whole genome shotgun (WGS) entry which is preliminary data.</text>
</comment>
<evidence type="ECO:0000256" key="1">
    <source>
        <dbReference type="SAM" id="MobiDB-lite"/>
    </source>
</evidence>
<feature type="non-terminal residue" evidence="2">
    <location>
        <position position="191"/>
    </location>
</feature>
<evidence type="ECO:0000313" key="2">
    <source>
        <dbReference type="EMBL" id="CAE8605758.1"/>
    </source>
</evidence>
<keyword evidence="3" id="KW-1185">Reference proteome</keyword>
<feature type="region of interest" description="Disordered" evidence="1">
    <location>
        <begin position="105"/>
        <end position="129"/>
    </location>
</feature>
<evidence type="ECO:0000313" key="3">
    <source>
        <dbReference type="Proteomes" id="UP000654075"/>
    </source>
</evidence>
<sequence>PGAWPMGYWGSPCAPVPQPQMAPQPAPPYGWPYGGYGAGLTPEATVAASKAPRRATAATTTTWLVSQASSLLQGLAASGACDGMTEGALLLPEYTSSTMPYTASAASRPAAAQPGVTGPAPESGGNSPRSVILALTGAWAALGTRSDAGSHADFSGAPSDPSARPLSRQELLDYRRSAQLAASNGARGGAH</sequence>
<feature type="non-terminal residue" evidence="2">
    <location>
        <position position="1"/>
    </location>
</feature>
<protein>
    <submittedName>
        <fullName evidence="2">Uncharacterized protein</fullName>
    </submittedName>
</protein>
<proteinExistence type="predicted"/>
<name>A0A813EUX6_POLGL</name>
<dbReference type="EMBL" id="CAJNNV010018296">
    <property type="protein sequence ID" value="CAE8605758.1"/>
    <property type="molecule type" value="Genomic_DNA"/>
</dbReference>
<dbReference type="Proteomes" id="UP000654075">
    <property type="component" value="Unassembled WGS sequence"/>
</dbReference>
<reference evidence="2" key="1">
    <citation type="submission" date="2021-02" db="EMBL/GenBank/DDBJ databases">
        <authorList>
            <person name="Dougan E. K."/>
            <person name="Rhodes N."/>
            <person name="Thang M."/>
            <person name="Chan C."/>
        </authorList>
    </citation>
    <scope>NUCLEOTIDE SEQUENCE</scope>
</reference>
<accession>A0A813EUX6</accession>
<organism evidence="2 3">
    <name type="scientific">Polarella glacialis</name>
    <name type="common">Dinoflagellate</name>
    <dbReference type="NCBI Taxonomy" id="89957"/>
    <lineage>
        <taxon>Eukaryota</taxon>
        <taxon>Sar</taxon>
        <taxon>Alveolata</taxon>
        <taxon>Dinophyceae</taxon>
        <taxon>Suessiales</taxon>
        <taxon>Suessiaceae</taxon>
        <taxon>Polarella</taxon>
    </lineage>
</organism>